<feature type="repeat" description="PPR" evidence="4">
    <location>
        <begin position="426"/>
        <end position="460"/>
    </location>
</feature>
<dbReference type="PROSITE" id="PS51375">
    <property type="entry name" value="PPR"/>
    <property type="match status" value="8"/>
</dbReference>
<evidence type="ECO:0000313" key="5">
    <source>
        <dbReference type="EMBL" id="KAJ4800780.1"/>
    </source>
</evidence>
<dbReference type="InterPro" id="IPR050872">
    <property type="entry name" value="PPR_P_subfamily"/>
</dbReference>
<accession>A0AAV8G513</accession>
<comment type="caution">
    <text evidence="5">The sequence shown here is derived from an EMBL/GenBank/DDBJ whole genome shotgun (WGS) entry which is preliminary data.</text>
</comment>
<dbReference type="InterPro" id="IPR011990">
    <property type="entry name" value="TPR-like_helical_dom_sf"/>
</dbReference>
<keyword evidence="2" id="KW-0677">Repeat</keyword>
<dbReference type="Proteomes" id="UP001140206">
    <property type="component" value="Chromosome 2"/>
</dbReference>
<gene>
    <name evidence="5" type="ORF">LUZ62_052026</name>
</gene>
<dbReference type="PANTHER" id="PTHR46128">
    <property type="entry name" value="MITOCHONDRIAL GROUP I INTRON SPLICING FACTOR CCM1"/>
    <property type="match status" value="1"/>
</dbReference>
<dbReference type="EMBL" id="JAMFTS010000002">
    <property type="protein sequence ID" value="KAJ4800780.1"/>
    <property type="molecule type" value="Genomic_DNA"/>
</dbReference>
<evidence type="ECO:0000256" key="3">
    <source>
        <dbReference type="ARBA" id="ARBA00022946"/>
    </source>
</evidence>
<dbReference type="AlphaFoldDB" id="A0AAV8G513"/>
<dbReference type="Pfam" id="PF13041">
    <property type="entry name" value="PPR_2"/>
    <property type="match status" value="4"/>
</dbReference>
<evidence type="ECO:0000256" key="4">
    <source>
        <dbReference type="PROSITE-ProRule" id="PRU00708"/>
    </source>
</evidence>
<feature type="repeat" description="PPR" evidence="4">
    <location>
        <begin position="570"/>
        <end position="604"/>
    </location>
</feature>
<feature type="repeat" description="PPR" evidence="4">
    <location>
        <begin position="605"/>
        <end position="639"/>
    </location>
</feature>
<protein>
    <submittedName>
        <fullName evidence="5">Pentatricopeptide repeat-containing protein</fullName>
    </submittedName>
</protein>
<reference evidence="5" key="1">
    <citation type="submission" date="2022-08" db="EMBL/GenBank/DDBJ databases">
        <authorList>
            <person name="Marques A."/>
        </authorList>
    </citation>
    <scope>NUCLEOTIDE SEQUENCE</scope>
    <source>
        <strain evidence="5">RhyPub2mFocal</strain>
        <tissue evidence="5">Leaves</tissue>
    </source>
</reference>
<sequence length="742" mass="84362">MLLRFLGRSSLGIYLRLYHLITTSLSSSLPLPPHRHFSPQTSIQSPIDLDQHFSLCTNHRPKTASLLQFIQTLCSSGRSEEAHNRVLLLLSSSTAYTNQTYNALLSSLLKSNSPLLTLRLILRLSHVKPFDCISLSTFNKLIHLLCNRFLGHAHRLLLRLQCVGPLPDTATYTIVLNGYACLGDFGAARCLFDEMLEYNVFPNLLTRSILIKAALRKRAHLLEGSLLMEQFWLEMQKEKDERGIEECVRNAAFANLIQCLCHEALFHEVFRISEEMPQGDSVREEFAFSQMIDSLCRYSQFHSAVKIVHRLEKGGFKPSSVSYNCIIHGLCLSGDCMTAYQLLKEGDNFGYTLPEVTYKALVESLCRKNDIAKAKDVLESMLERAIDTETKTRFYNIFLSALQFVQNSSEQLDVLVRMLENQCQPDIITLNTIIHGFCKVGKINEARKIMDDMINGTFSSCVPDVVTFTMIICGLLDTGQCDEALDLLRSMVPKHSCPPNTVTYNATIKGLFGLKKVEQALEVFDEMLRKRIPCDSLTYTYIIKGLFEADRVEKAKRFWDDVIWPSKRHDEFVYSAFLRGFCQAEKFDEACDFLYKLVENGVNPGVINYNILIDYTCKKGLKRNVYFILNQMRTNGLEPDAVTWRTLNQLHHHRDKPEMVVSPKCDNDGEVQDLITNSKEICDTNLLHLELDESMEGFADPSLSTEQVEGTFDVPEDLNFSKHSGHNANDPLSTIARRVFGL</sequence>
<proteinExistence type="inferred from homology"/>
<organism evidence="5 6">
    <name type="scientific">Rhynchospora pubera</name>
    <dbReference type="NCBI Taxonomy" id="906938"/>
    <lineage>
        <taxon>Eukaryota</taxon>
        <taxon>Viridiplantae</taxon>
        <taxon>Streptophyta</taxon>
        <taxon>Embryophyta</taxon>
        <taxon>Tracheophyta</taxon>
        <taxon>Spermatophyta</taxon>
        <taxon>Magnoliopsida</taxon>
        <taxon>Liliopsida</taxon>
        <taxon>Poales</taxon>
        <taxon>Cyperaceae</taxon>
        <taxon>Cyperoideae</taxon>
        <taxon>Rhynchosporeae</taxon>
        <taxon>Rhynchospora</taxon>
    </lineage>
</organism>
<dbReference type="Pfam" id="PF12854">
    <property type="entry name" value="PPR_1"/>
    <property type="match status" value="2"/>
</dbReference>
<comment type="similarity">
    <text evidence="1">Belongs to the PPR family. P subfamily.</text>
</comment>
<feature type="repeat" description="PPR" evidence="4">
    <location>
        <begin position="284"/>
        <end position="318"/>
    </location>
</feature>
<evidence type="ECO:0000313" key="6">
    <source>
        <dbReference type="Proteomes" id="UP001140206"/>
    </source>
</evidence>
<dbReference type="NCBIfam" id="TIGR00756">
    <property type="entry name" value="PPR"/>
    <property type="match status" value="7"/>
</dbReference>
<feature type="repeat" description="PPR" evidence="4">
    <location>
        <begin position="500"/>
        <end position="534"/>
    </location>
</feature>
<evidence type="ECO:0000256" key="1">
    <source>
        <dbReference type="ARBA" id="ARBA00007626"/>
    </source>
</evidence>
<evidence type="ECO:0000256" key="2">
    <source>
        <dbReference type="ARBA" id="ARBA00022737"/>
    </source>
</evidence>
<feature type="repeat" description="PPR" evidence="4">
    <location>
        <begin position="464"/>
        <end position="498"/>
    </location>
</feature>
<dbReference type="Pfam" id="PF01535">
    <property type="entry name" value="PPR"/>
    <property type="match status" value="2"/>
</dbReference>
<dbReference type="InterPro" id="IPR002885">
    <property type="entry name" value="PPR_rpt"/>
</dbReference>
<feature type="repeat" description="PPR" evidence="4">
    <location>
        <begin position="354"/>
        <end position="388"/>
    </location>
</feature>
<feature type="repeat" description="PPR" evidence="4">
    <location>
        <begin position="168"/>
        <end position="202"/>
    </location>
</feature>
<dbReference type="PANTHER" id="PTHR46128:SF66">
    <property type="entry name" value="PENTACOTRIPEPTIDE-REPEAT REGION OF PRORP DOMAIN-CONTAINING PROTEIN"/>
    <property type="match status" value="1"/>
</dbReference>
<name>A0AAV8G513_9POAL</name>
<dbReference type="Gene3D" id="1.25.40.10">
    <property type="entry name" value="Tetratricopeptide repeat domain"/>
    <property type="match status" value="5"/>
</dbReference>
<keyword evidence="6" id="KW-1185">Reference proteome</keyword>
<keyword evidence="3" id="KW-0809">Transit peptide</keyword>